<accession>A0A223EGB2</accession>
<feature type="transmembrane region" description="Helical" evidence="1">
    <location>
        <begin position="146"/>
        <end position="163"/>
    </location>
</feature>
<feature type="transmembrane region" description="Helical" evidence="1">
    <location>
        <begin position="54"/>
        <end position="78"/>
    </location>
</feature>
<dbReference type="GeneID" id="56473076"/>
<evidence type="ECO:0000313" key="2">
    <source>
        <dbReference type="EMBL" id="ASS94270.1"/>
    </source>
</evidence>
<keyword evidence="1" id="KW-0472">Membrane</keyword>
<keyword evidence="1" id="KW-0812">Transmembrane</keyword>
<organism evidence="2 3">
    <name type="scientific">Peribacillus simplex NBRC 15720 = DSM 1321</name>
    <dbReference type="NCBI Taxonomy" id="1349754"/>
    <lineage>
        <taxon>Bacteria</taxon>
        <taxon>Bacillati</taxon>
        <taxon>Bacillota</taxon>
        <taxon>Bacilli</taxon>
        <taxon>Bacillales</taxon>
        <taxon>Bacillaceae</taxon>
        <taxon>Peribacillus</taxon>
    </lineage>
</organism>
<evidence type="ECO:0008006" key="4">
    <source>
        <dbReference type="Google" id="ProtNLM"/>
    </source>
</evidence>
<dbReference type="RefSeq" id="WP_063235739.1">
    <property type="nucleotide sequence ID" value="NZ_BCVO01000030.1"/>
</dbReference>
<dbReference type="AlphaFoldDB" id="A0A223EGB2"/>
<dbReference type="OrthoDB" id="82335at2"/>
<dbReference type="Proteomes" id="UP000214618">
    <property type="component" value="Chromosome"/>
</dbReference>
<gene>
    <name evidence="2" type="ORF">BS1321_10045</name>
</gene>
<reference evidence="2 3" key="1">
    <citation type="submission" date="2016-10" db="EMBL/GenBank/DDBJ databases">
        <title>The whole genome sequencing and assembly of Bacillus simplex DSM 1321 strain.</title>
        <authorList>
            <person name="Park M.-K."/>
            <person name="Lee Y.-J."/>
            <person name="Yi H."/>
            <person name="Bahn Y.-S."/>
            <person name="Kim J.F."/>
            <person name="Lee D.-W."/>
        </authorList>
    </citation>
    <scope>NUCLEOTIDE SEQUENCE [LARGE SCALE GENOMIC DNA]</scope>
    <source>
        <strain evidence="2 3">DSM 1321</strain>
    </source>
</reference>
<dbReference type="EMBL" id="CP017704">
    <property type="protein sequence ID" value="ASS94270.1"/>
    <property type="molecule type" value="Genomic_DNA"/>
</dbReference>
<name>A0A223EGB2_9BACI</name>
<feature type="transmembrane region" description="Helical" evidence="1">
    <location>
        <begin position="28"/>
        <end position="47"/>
    </location>
</feature>
<feature type="transmembrane region" description="Helical" evidence="1">
    <location>
        <begin position="326"/>
        <end position="344"/>
    </location>
</feature>
<feature type="transmembrane region" description="Helical" evidence="1">
    <location>
        <begin position="229"/>
        <end position="256"/>
    </location>
</feature>
<feature type="transmembrane region" description="Helical" evidence="1">
    <location>
        <begin position="122"/>
        <end position="140"/>
    </location>
</feature>
<feature type="transmembrane region" description="Helical" evidence="1">
    <location>
        <begin position="200"/>
        <end position="217"/>
    </location>
</feature>
<keyword evidence="1" id="KW-1133">Transmembrane helix</keyword>
<sequence length="357" mass="40248">MNKSPVLAFLLSFLPGFGHFYLGRKYKGLFYFLATAGLGLGGLFLSLISQSDAFLAFSIIGMVFYFISIFDLVVTSLRKPKSEEGVEEMADQQPEAERFYVIILSFVPGLGHFQLGLMNRGLIFLIGFLGLGIMVIFISVMTQMEGLLIFMALLPVIWIYSFFDSVQQLNKKQRGEELIDRTVLEDFEERRESGKKSKSVATLFAIFPGAGHLYLGLQKRGIQLMAGFLFAIYILDLLRLGFFFFLIPIIWFYSFFDGLQKASKMEEGPVEDVPIISGMVNHQKWVGLGLVGLGIYFLASNIIVPAIAPYLDEWIGRNLEYWFRDYFQKGLVCILLIGGGIKLLSGSKKGRVKEETK</sequence>
<evidence type="ECO:0000256" key="1">
    <source>
        <dbReference type="SAM" id="Phobius"/>
    </source>
</evidence>
<evidence type="ECO:0000313" key="3">
    <source>
        <dbReference type="Proteomes" id="UP000214618"/>
    </source>
</evidence>
<protein>
    <recommendedName>
        <fullName evidence="4">Multi-TM2 domain-containing protein</fullName>
    </recommendedName>
</protein>
<proteinExistence type="predicted"/>
<feature type="transmembrane region" description="Helical" evidence="1">
    <location>
        <begin position="285"/>
        <end position="306"/>
    </location>
</feature>